<dbReference type="Proteomes" id="UP000324222">
    <property type="component" value="Unassembled WGS sequence"/>
</dbReference>
<dbReference type="EMBL" id="VSRR010053036">
    <property type="protein sequence ID" value="MPC80110.1"/>
    <property type="molecule type" value="Genomic_DNA"/>
</dbReference>
<evidence type="ECO:0000313" key="2">
    <source>
        <dbReference type="EMBL" id="MPC80110.1"/>
    </source>
</evidence>
<comment type="caution">
    <text evidence="2">The sequence shown here is derived from an EMBL/GenBank/DDBJ whole genome shotgun (WGS) entry which is preliminary data.</text>
</comment>
<gene>
    <name evidence="2" type="ORF">E2C01_074677</name>
</gene>
<evidence type="ECO:0000313" key="3">
    <source>
        <dbReference type="Proteomes" id="UP000324222"/>
    </source>
</evidence>
<protein>
    <submittedName>
        <fullName evidence="2">Uncharacterized protein</fullName>
    </submittedName>
</protein>
<evidence type="ECO:0000256" key="1">
    <source>
        <dbReference type="SAM" id="MobiDB-lite"/>
    </source>
</evidence>
<proteinExistence type="predicted"/>
<dbReference type="AlphaFoldDB" id="A0A5B7I698"/>
<name>A0A5B7I698_PORTR</name>
<keyword evidence="3" id="KW-1185">Reference proteome</keyword>
<feature type="region of interest" description="Disordered" evidence="1">
    <location>
        <begin position="1"/>
        <end position="33"/>
    </location>
</feature>
<reference evidence="2 3" key="1">
    <citation type="submission" date="2019-05" db="EMBL/GenBank/DDBJ databases">
        <title>Another draft genome of Portunus trituberculatus and its Hox gene families provides insights of decapod evolution.</title>
        <authorList>
            <person name="Jeong J.-H."/>
            <person name="Song I."/>
            <person name="Kim S."/>
            <person name="Choi T."/>
            <person name="Kim D."/>
            <person name="Ryu S."/>
            <person name="Kim W."/>
        </authorList>
    </citation>
    <scope>NUCLEOTIDE SEQUENCE [LARGE SCALE GENOMIC DNA]</scope>
    <source>
        <tissue evidence="2">Muscle</tissue>
    </source>
</reference>
<sequence length="75" mass="8028">MRDVHTWGRSPSSLARRGAYHSGRQSQHSLTTTTTTTTIAATCVHFCLPQPSHEAVAPFLAVSSLGFPMQACGDV</sequence>
<accession>A0A5B7I698</accession>
<organism evidence="2 3">
    <name type="scientific">Portunus trituberculatus</name>
    <name type="common">Swimming crab</name>
    <name type="synonym">Neptunus trituberculatus</name>
    <dbReference type="NCBI Taxonomy" id="210409"/>
    <lineage>
        <taxon>Eukaryota</taxon>
        <taxon>Metazoa</taxon>
        <taxon>Ecdysozoa</taxon>
        <taxon>Arthropoda</taxon>
        <taxon>Crustacea</taxon>
        <taxon>Multicrustacea</taxon>
        <taxon>Malacostraca</taxon>
        <taxon>Eumalacostraca</taxon>
        <taxon>Eucarida</taxon>
        <taxon>Decapoda</taxon>
        <taxon>Pleocyemata</taxon>
        <taxon>Brachyura</taxon>
        <taxon>Eubrachyura</taxon>
        <taxon>Portunoidea</taxon>
        <taxon>Portunidae</taxon>
        <taxon>Portuninae</taxon>
        <taxon>Portunus</taxon>
    </lineage>
</organism>